<name>A0A9Q3L5J6_9BASI</name>
<comment type="caution">
    <text evidence="1">The sequence shown here is derived from an EMBL/GenBank/DDBJ whole genome shotgun (WGS) entry which is preliminary data.</text>
</comment>
<gene>
    <name evidence="1" type="ORF">O181_131505</name>
</gene>
<evidence type="ECO:0000313" key="1">
    <source>
        <dbReference type="EMBL" id="MBW0591790.1"/>
    </source>
</evidence>
<proteinExistence type="predicted"/>
<dbReference type="EMBL" id="AVOT02144987">
    <property type="protein sequence ID" value="MBW0591790.1"/>
    <property type="molecule type" value="Genomic_DNA"/>
</dbReference>
<feature type="non-terminal residue" evidence="1">
    <location>
        <position position="1"/>
    </location>
</feature>
<dbReference type="AlphaFoldDB" id="A0A9Q3L5J6"/>
<reference evidence="1" key="1">
    <citation type="submission" date="2021-03" db="EMBL/GenBank/DDBJ databases">
        <title>Draft genome sequence of rust myrtle Austropuccinia psidii MF-1, a brazilian biotype.</title>
        <authorList>
            <person name="Quecine M.C."/>
            <person name="Pachon D.M.R."/>
            <person name="Bonatelli M.L."/>
            <person name="Correr F.H."/>
            <person name="Franceschini L.M."/>
            <person name="Leite T.F."/>
            <person name="Margarido G.R.A."/>
            <person name="Almeida C.A."/>
            <person name="Ferrarezi J.A."/>
            <person name="Labate C.A."/>
        </authorList>
    </citation>
    <scope>NUCLEOTIDE SEQUENCE</scope>
    <source>
        <strain evidence="1">MF-1</strain>
    </source>
</reference>
<protein>
    <submittedName>
        <fullName evidence="1">Uncharacterized protein</fullName>
    </submittedName>
</protein>
<dbReference type="Proteomes" id="UP000765509">
    <property type="component" value="Unassembled WGS sequence"/>
</dbReference>
<keyword evidence="2" id="KW-1185">Reference proteome</keyword>
<sequence>SEPSLLAIMQKMTQIMPNLQASSSSEESRPPSFTTPSMKAPECFYGTHPFKVRSSIQSCQLIFS</sequence>
<evidence type="ECO:0000313" key="2">
    <source>
        <dbReference type="Proteomes" id="UP000765509"/>
    </source>
</evidence>
<accession>A0A9Q3L5J6</accession>
<organism evidence="1 2">
    <name type="scientific">Austropuccinia psidii MF-1</name>
    <dbReference type="NCBI Taxonomy" id="1389203"/>
    <lineage>
        <taxon>Eukaryota</taxon>
        <taxon>Fungi</taxon>
        <taxon>Dikarya</taxon>
        <taxon>Basidiomycota</taxon>
        <taxon>Pucciniomycotina</taxon>
        <taxon>Pucciniomycetes</taxon>
        <taxon>Pucciniales</taxon>
        <taxon>Sphaerophragmiaceae</taxon>
        <taxon>Austropuccinia</taxon>
    </lineage>
</organism>